<evidence type="ECO:0000256" key="1">
    <source>
        <dbReference type="ARBA" id="ARBA00001973"/>
    </source>
</evidence>
<name>A0A8H7Q5U6_MORIS</name>
<dbReference type="Pfam" id="PF00403">
    <property type="entry name" value="HMA"/>
    <property type="match status" value="1"/>
</dbReference>
<reference evidence="7" key="1">
    <citation type="submission" date="2020-12" db="EMBL/GenBank/DDBJ databases">
        <title>Metabolic potential, ecology and presence of endohyphal bacteria is reflected in genomic diversity of Mucoromycotina.</title>
        <authorList>
            <person name="Muszewska A."/>
            <person name="Okrasinska A."/>
            <person name="Steczkiewicz K."/>
            <person name="Drgas O."/>
            <person name="Orlowska M."/>
            <person name="Perlinska-Lenart U."/>
            <person name="Aleksandrzak-Piekarczyk T."/>
            <person name="Szatraj K."/>
            <person name="Zielenkiewicz U."/>
            <person name="Pilsyk S."/>
            <person name="Malc E."/>
            <person name="Mieczkowski P."/>
            <person name="Kruszewska J.S."/>
            <person name="Biernat P."/>
            <person name="Pawlowska J."/>
        </authorList>
    </citation>
    <scope>NUCLEOTIDE SEQUENCE</scope>
    <source>
        <strain evidence="7">WA0000067209</strain>
    </source>
</reference>
<dbReference type="GO" id="GO:0006801">
    <property type="term" value="P:superoxide metabolic process"/>
    <property type="evidence" value="ECO:0007669"/>
    <property type="project" value="InterPro"/>
</dbReference>
<accession>A0A8H7Q5U6</accession>
<comment type="cofactor">
    <cofactor evidence="1">
        <name>Cu(2+)</name>
        <dbReference type="ChEBI" id="CHEBI:29036"/>
    </cofactor>
</comment>
<dbReference type="PROSITE" id="PS50846">
    <property type="entry name" value="HMA_2"/>
    <property type="match status" value="1"/>
</dbReference>
<gene>
    <name evidence="7" type="ORF">INT43_002303</name>
</gene>
<dbReference type="Pfam" id="PF00080">
    <property type="entry name" value="Sod_Cu"/>
    <property type="match status" value="1"/>
</dbReference>
<comment type="caution">
    <text evidence="7">The sequence shown here is derived from an EMBL/GenBank/DDBJ whole genome shotgun (WGS) entry which is preliminary data.</text>
</comment>
<dbReference type="GO" id="GO:0034599">
    <property type="term" value="P:cellular response to oxidative stress"/>
    <property type="evidence" value="ECO:0007669"/>
    <property type="project" value="UniProtKB-ARBA"/>
</dbReference>
<dbReference type="PANTHER" id="PTHR10003">
    <property type="entry name" value="SUPEROXIDE DISMUTASE CU-ZN -RELATED"/>
    <property type="match status" value="1"/>
</dbReference>
<dbReference type="InterPro" id="IPR024134">
    <property type="entry name" value="SOD_Cu/Zn_/chaperone"/>
</dbReference>
<dbReference type="PROSITE" id="PS00087">
    <property type="entry name" value="SOD_CU_ZN_1"/>
    <property type="match status" value="1"/>
</dbReference>
<evidence type="ECO:0000256" key="5">
    <source>
        <dbReference type="ARBA" id="ARBA00032899"/>
    </source>
</evidence>
<dbReference type="PRINTS" id="PR00068">
    <property type="entry name" value="CUZNDISMTASE"/>
</dbReference>
<evidence type="ECO:0000256" key="2">
    <source>
        <dbReference type="ARBA" id="ARBA00010636"/>
    </source>
</evidence>
<keyword evidence="8" id="KW-1185">Reference proteome</keyword>
<evidence type="ECO:0000313" key="7">
    <source>
        <dbReference type="EMBL" id="KAG2185865.1"/>
    </source>
</evidence>
<dbReference type="InterPro" id="IPR006121">
    <property type="entry name" value="HMA_dom"/>
</dbReference>
<dbReference type="InterPro" id="IPR036423">
    <property type="entry name" value="SOD-like_Cu/Zn_dom_sf"/>
</dbReference>
<organism evidence="7 8">
    <name type="scientific">Mortierella isabellina</name>
    <name type="common">Filamentous fungus</name>
    <name type="synonym">Umbelopsis isabellina</name>
    <dbReference type="NCBI Taxonomy" id="91625"/>
    <lineage>
        <taxon>Eukaryota</taxon>
        <taxon>Fungi</taxon>
        <taxon>Fungi incertae sedis</taxon>
        <taxon>Mucoromycota</taxon>
        <taxon>Mucoromycotina</taxon>
        <taxon>Umbelopsidomycetes</taxon>
        <taxon>Umbelopsidales</taxon>
        <taxon>Umbelopsidaceae</taxon>
        <taxon>Umbelopsis</taxon>
    </lineage>
</organism>
<dbReference type="SUPFAM" id="SSF49329">
    <property type="entry name" value="Cu,Zn superoxide dismutase-like"/>
    <property type="match status" value="1"/>
</dbReference>
<sequence>MDNNTTNQTGPSFKTEFAVDMTCQSCVDDVTNVLKQIPDVKNFDINLKEQRVIVEGAAAPSKVSRALKQSGRSVIVRGQGVANGAHAGAAVCIFDCFNENPSMLPEVSKQGLARFVQIDNDTCLIDITVQGLKPGKHGIHIHELGDISKGCDSCGDHFNPTEVDHGDIETGHVGDLGNIEVEDNGWGDLVLESKRVKVWDIIGRSMVITTGEDDLGKGKSSQSKWDGASGAGVLCGIVARSAGAFENVKKVCACSGATLWEEARVNERDQKPQEVK</sequence>
<dbReference type="InterPro" id="IPR018152">
    <property type="entry name" value="SOD_Cu/Zn_BS"/>
</dbReference>
<dbReference type="Proteomes" id="UP000654370">
    <property type="component" value="Unassembled WGS sequence"/>
</dbReference>
<evidence type="ECO:0000313" key="8">
    <source>
        <dbReference type="Proteomes" id="UP000654370"/>
    </source>
</evidence>
<feature type="domain" description="HMA" evidence="6">
    <location>
        <begin position="12"/>
        <end position="75"/>
    </location>
</feature>
<evidence type="ECO:0000256" key="3">
    <source>
        <dbReference type="ARBA" id="ARBA00016103"/>
    </source>
</evidence>
<dbReference type="EMBL" id="JAEPQZ010000001">
    <property type="protein sequence ID" value="KAG2185865.1"/>
    <property type="molecule type" value="Genomic_DNA"/>
</dbReference>
<dbReference type="CDD" id="cd00305">
    <property type="entry name" value="Cu-Zn_Superoxide_Dismutase"/>
    <property type="match status" value="1"/>
</dbReference>
<proteinExistence type="inferred from homology"/>
<protein>
    <recommendedName>
        <fullName evidence="3">Superoxide dismutase 1 copper chaperone</fullName>
    </recommendedName>
    <alternativeName>
        <fullName evidence="5">Superoxide dismutase copper chaperone</fullName>
    </alternativeName>
</protein>
<comment type="similarity">
    <text evidence="2">Belongs to the CCS1 family.</text>
</comment>
<dbReference type="Gene3D" id="2.60.40.200">
    <property type="entry name" value="Superoxide dismutase, copper/zinc binding domain"/>
    <property type="match status" value="1"/>
</dbReference>
<dbReference type="InterPro" id="IPR001424">
    <property type="entry name" value="SOD_Cu_Zn_dom"/>
</dbReference>
<dbReference type="SUPFAM" id="SSF55008">
    <property type="entry name" value="HMA, heavy metal-associated domain"/>
    <property type="match status" value="1"/>
</dbReference>
<dbReference type="Gene3D" id="3.30.70.100">
    <property type="match status" value="1"/>
</dbReference>
<dbReference type="AlphaFoldDB" id="A0A8H7Q5U6"/>
<dbReference type="GO" id="GO:0005507">
    <property type="term" value="F:copper ion binding"/>
    <property type="evidence" value="ECO:0007669"/>
    <property type="project" value="InterPro"/>
</dbReference>
<dbReference type="InterPro" id="IPR036163">
    <property type="entry name" value="HMA_dom_sf"/>
</dbReference>
<comment type="similarity">
    <text evidence="4">In the C-terminal section; belongs to the Cu-Zn superoxide dismutase family.</text>
</comment>
<evidence type="ECO:0000256" key="4">
    <source>
        <dbReference type="ARBA" id="ARBA00025798"/>
    </source>
</evidence>
<evidence type="ECO:0000259" key="6">
    <source>
        <dbReference type="PROSITE" id="PS50846"/>
    </source>
</evidence>
<dbReference type="OrthoDB" id="666972at2759"/>
<dbReference type="CDD" id="cd00371">
    <property type="entry name" value="HMA"/>
    <property type="match status" value="1"/>
</dbReference>